<dbReference type="EMBL" id="QWLV01000002">
    <property type="protein sequence ID" value="RHW17965.1"/>
    <property type="molecule type" value="Genomic_DNA"/>
</dbReference>
<organism evidence="2 3">
    <name type="scientific">Sphingomonas gilva</name>
    <dbReference type="NCBI Taxonomy" id="2305907"/>
    <lineage>
        <taxon>Bacteria</taxon>
        <taxon>Pseudomonadati</taxon>
        <taxon>Pseudomonadota</taxon>
        <taxon>Alphaproteobacteria</taxon>
        <taxon>Sphingomonadales</taxon>
        <taxon>Sphingomonadaceae</taxon>
        <taxon>Sphingomonas</taxon>
    </lineage>
</organism>
<accession>A0A396S3J4</accession>
<dbReference type="SUPFAM" id="SSF103473">
    <property type="entry name" value="MFS general substrate transporter"/>
    <property type="match status" value="1"/>
</dbReference>
<keyword evidence="3" id="KW-1185">Reference proteome</keyword>
<feature type="transmembrane region" description="Helical" evidence="1">
    <location>
        <begin position="72"/>
        <end position="92"/>
    </location>
</feature>
<feature type="transmembrane region" description="Helical" evidence="1">
    <location>
        <begin position="98"/>
        <end position="116"/>
    </location>
</feature>
<dbReference type="Pfam" id="PF09527">
    <property type="entry name" value="ATPase_gene1"/>
    <property type="match status" value="1"/>
</dbReference>
<reference evidence="2 3" key="1">
    <citation type="submission" date="2018-08" db="EMBL/GenBank/DDBJ databases">
        <title>The multiple taxonomic identification of Sphingomonas gilva.</title>
        <authorList>
            <person name="Zhu D."/>
            <person name="Zheng S."/>
        </authorList>
    </citation>
    <scope>NUCLEOTIDE SEQUENCE [LARGE SCALE GENOMIC DNA]</scope>
    <source>
        <strain evidence="2 3">ZDH117</strain>
    </source>
</reference>
<dbReference type="OrthoDB" id="15401at2"/>
<keyword evidence="1" id="KW-1133">Transmembrane helix</keyword>
<evidence type="ECO:0000313" key="2">
    <source>
        <dbReference type="EMBL" id="RHW17965.1"/>
    </source>
</evidence>
<dbReference type="Proteomes" id="UP000266693">
    <property type="component" value="Unassembled WGS sequence"/>
</dbReference>
<keyword evidence="1" id="KW-0812">Transmembrane</keyword>
<protein>
    <recommendedName>
        <fullName evidence="4">ATP synthase protein I</fullName>
    </recommendedName>
</protein>
<sequence>MGANLDGPRAGALPLGLWSPWRSPGDIFLSGTPFAVADDRQSDDLDKRIADAKAAHDRGVSRAEGASESRGWAVGIEFVGVVLISAFIGWLIDRFAGTAPWIMIGMLVLGFVAGVYRAMKTSAQFDADPTTGSKD</sequence>
<evidence type="ECO:0000256" key="1">
    <source>
        <dbReference type="SAM" id="Phobius"/>
    </source>
</evidence>
<keyword evidence="1" id="KW-0472">Membrane</keyword>
<proteinExistence type="predicted"/>
<evidence type="ECO:0008006" key="4">
    <source>
        <dbReference type="Google" id="ProtNLM"/>
    </source>
</evidence>
<dbReference type="InterPro" id="IPR036259">
    <property type="entry name" value="MFS_trans_sf"/>
</dbReference>
<dbReference type="AlphaFoldDB" id="A0A396S3J4"/>
<name>A0A396S3J4_9SPHN</name>
<gene>
    <name evidence="2" type="ORF">D1610_05525</name>
</gene>
<dbReference type="InterPro" id="IPR032820">
    <property type="entry name" value="ATPase_put"/>
</dbReference>
<comment type="caution">
    <text evidence="2">The sequence shown here is derived from an EMBL/GenBank/DDBJ whole genome shotgun (WGS) entry which is preliminary data.</text>
</comment>
<evidence type="ECO:0000313" key="3">
    <source>
        <dbReference type="Proteomes" id="UP000266693"/>
    </source>
</evidence>